<proteinExistence type="predicted"/>
<dbReference type="AlphaFoldDB" id="A0A6G1KHA6"/>
<organism evidence="1 2">
    <name type="scientific">Pleomassaria siparia CBS 279.74</name>
    <dbReference type="NCBI Taxonomy" id="1314801"/>
    <lineage>
        <taxon>Eukaryota</taxon>
        <taxon>Fungi</taxon>
        <taxon>Dikarya</taxon>
        <taxon>Ascomycota</taxon>
        <taxon>Pezizomycotina</taxon>
        <taxon>Dothideomycetes</taxon>
        <taxon>Pleosporomycetidae</taxon>
        <taxon>Pleosporales</taxon>
        <taxon>Pleomassariaceae</taxon>
        <taxon>Pleomassaria</taxon>
    </lineage>
</organism>
<evidence type="ECO:0000313" key="2">
    <source>
        <dbReference type="Proteomes" id="UP000799428"/>
    </source>
</evidence>
<reference evidence="1" key="1">
    <citation type="journal article" date="2020" name="Stud. Mycol.">
        <title>101 Dothideomycetes genomes: a test case for predicting lifestyles and emergence of pathogens.</title>
        <authorList>
            <person name="Haridas S."/>
            <person name="Albert R."/>
            <person name="Binder M."/>
            <person name="Bloem J."/>
            <person name="Labutti K."/>
            <person name="Salamov A."/>
            <person name="Andreopoulos B."/>
            <person name="Baker S."/>
            <person name="Barry K."/>
            <person name="Bills G."/>
            <person name="Bluhm B."/>
            <person name="Cannon C."/>
            <person name="Castanera R."/>
            <person name="Culley D."/>
            <person name="Daum C."/>
            <person name="Ezra D."/>
            <person name="Gonzalez J."/>
            <person name="Henrissat B."/>
            <person name="Kuo A."/>
            <person name="Liang C."/>
            <person name="Lipzen A."/>
            <person name="Lutzoni F."/>
            <person name="Magnuson J."/>
            <person name="Mondo S."/>
            <person name="Nolan M."/>
            <person name="Ohm R."/>
            <person name="Pangilinan J."/>
            <person name="Park H.-J."/>
            <person name="Ramirez L."/>
            <person name="Alfaro M."/>
            <person name="Sun H."/>
            <person name="Tritt A."/>
            <person name="Yoshinaga Y."/>
            <person name="Zwiers L.-H."/>
            <person name="Turgeon B."/>
            <person name="Goodwin S."/>
            <person name="Spatafora J."/>
            <person name="Crous P."/>
            <person name="Grigoriev I."/>
        </authorList>
    </citation>
    <scope>NUCLEOTIDE SEQUENCE</scope>
    <source>
        <strain evidence="1">CBS 279.74</strain>
    </source>
</reference>
<keyword evidence="2" id="KW-1185">Reference proteome</keyword>
<name>A0A6G1KHA6_9PLEO</name>
<dbReference type="EMBL" id="MU005766">
    <property type="protein sequence ID" value="KAF2712013.1"/>
    <property type="molecule type" value="Genomic_DNA"/>
</dbReference>
<evidence type="ECO:0000313" key="1">
    <source>
        <dbReference type="EMBL" id="KAF2712013.1"/>
    </source>
</evidence>
<protein>
    <submittedName>
        <fullName evidence="1">Uncharacterized protein</fullName>
    </submittedName>
</protein>
<dbReference type="Proteomes" id="UP000799428">
    <property type="component" value="Unassembled WGS sequence"/>
</dbReference>
<gene>
    <name evidence="1" type="ORF">K504DRAFT_192456</name>
</gene>
<sequence length="135" mass="14730">MERGGYGAWNGNFQESQHAFYRIPYPSTFGNDYIAKRKGVPCKTSLGIGVCVCVCVCVCVSGKECPDRFLGLCITGTLHHRRLVDEDLDVFCASSPACRLETCGGDSCLAARHVLHSRVTLVTRSVSGRRILIGM</sequence>
<accession>A0A6G1KHA6</accession>